<evidence type="ECO:0000256" key="4">
    <source>
        <dbReference type="PROSITE-ProRule" id="PRU01100"/>
    </source>
</evidence>
<feature type="active site" description="Proton donor" evidence="4">
    <location>
        <position position="212"/>
    </location>
</feature>
<proteinExistence type="inferred from homology"/>
<keyword evidence="3 4" id="KW-0326">Glycosidase</keyword>
<dbReference type="RefSeq" id="WP_377258315.1">
    <property type="nucleotide sequence ID" value="NZ_JBHLUH010000070.1"/>
</dbReference>
<comment type="similarity">
    <text evidence="1 4">Belongs to the glycosyl hydrolase 26 family.</text>
</comment>
<protein>
    <submittedName>
        <fullName evidence="7">Glycosyl hydrolase</fullName>
    </submittedName>
</protein>
<dbReference type="PANTHER" id="PTHR40079:SF4">
    <property type="entry name" value="GH26 DOMAIN-CONTAINING PROTEIN-RELATED"/>
    <property type="match status" value="1"/>
</dbReference>
<keyword evidence="8" id="KW-1185">Reference proteome</keyword>
<keyword evidence="2 4" id="KW-0378">Hydrolase</keyword>
<evidence type="ECO:0000256" key="3">
    <source>
        <dbReference type="ARBA" id="ARBA00023295"/>
    </source>
</evidence>
<dbReference type="SUPFAM" id="SSF51445">
    <property type="entry name" value="(Trans)glycosidases"/>
    <property type="match status" value="1"/>
</dbReference>
<dbReference type="InterPro" id="IPR000805">
    <property type="entry name" value="Glyco_hydro_26"/>
</dbReference>
<dbReference type="Pfam" id="PF02156">
    <property type="entry name" value="Glyco_hydro_26"/>
    <property type="match status" value="1"/>
</dbReference>
<dbReference type="InterPro" id="IPR006311">
    <property type="entry name" value="TAT_signal"/>
</dbReference>
<dbReference type="Gene3D" id="3.20.20.80">
    <property type="entry name" value="Glycosidases"/>
    <property type="match status" value="1"/>
</dbReference>
<dbReference type="InterPro" id="IPR022790">
    <property type="entry name" value="GH26_dom"/>
</dbReference>
<dbReference type="InterPro" id="IPR017853">
    <property type="entry name" value="GH"/>
</dbReference>
<dbReference type="PRINTS" id="PR00739">
    <property type="entry name" value="GLHYDRLASE26"/>
</dbReference>
<feature type="chain" id="PRO_5046083996" evidence="5">
    <location>
        <begin position="29"/>
        <end position="499"/>
    </location>
</feature>
<feature type="active site" description="Nucleophile" evidence="4">
    <location>
        <position position="308"/>
    </location>
</feature>
<comment type="caution">
    <text evidence="7">The sequence shown here is derived from an EMBL/GenBank/DDBJ whole genome shotgun (WGS) entry which is preliminary data.</text>
</comment>
<dbReference type="Proteomes" id="UP001589867">
    <property type="component" value="Unassembled WGS sequence"/>
</dbReference>
<dbReference type="PANTHER" id="PTHR40079">
    <property type="entry name" value="MANNAN ENDO-1,4-BETA-MANNOSIDASE E-RELATED"/>
    <property type="match status" value="1"/>
</dbReference>
<evidence type="ECO:0000313" key="8">
    <source>
        <dbReference type="Proteomes" id="UP001589867"/>
    </source>
</evidence>
<dbReference type="PROSITE" id="PS51764">
    <property type="entry name" value="GH26"/>
    <property type="match status" value="1"/>
</dbReference>
<gene>
    <name evidence="7" type="ORF">ACFFIA_32510</name>
</gene>
<dbReference type="PROSITE" id="PS51318">
    <property type="entry name" value="TAT"/>
    <property type="match status" value="1"/>
</dbReference>
<dbReference type="Gene3D" id="2.60.120.260">
    <property type="entry name" value="Galactose-binding domain-like"/>
    <property type="match status" value="1"/>
</dbReference>
<feature type="signal peptide" evidence="5">
    <location>
        <begin position="1"/>
        <end position="28"/>
    </location>
</feature>
<evidence type="ECO:0000256" key="1">
    <source>
        <dbReference type="ARBA" id="ARBA00007754"/>
    </source>
</evidence>
<keyword evidence="5" id="KW-0732">Signal</keyword>
<accession>A0ABV6MCZ7</accession>
<evidence type="ECO:0000256" key="5">
    <source>
        <dbReference type="SAM" id="SignalP"/>
    </source>
</evidence>
<evidence type="ECO:0000259" key="6">
    <source>
        <dbReference type="PROSITE" id="PS51764"/>
    </source>
</evidence>
<sequence>MASVPRALRRAFLVLTALAVTLLSSAVAARPALADQAPSNPNTAPYAADLLDWLSELPQRMHTKVVSGQFVSPNYGRPEYGMPTVQDAWDYHVEELHDLTGEYVGLVGFDPSNRTYQGGTAAENMPDFTNFRQLAKGYSDQGGIIHLTWHASNPFSGAHAWSTIPSGHTLAEIATTGTAANTQWMTWLDAIADGLQWFEDNQVPVIWRPFHELNGGWFWWGGGSNPDFVTVWRHMYDYLTVTRGLDNLLWAWSPDVGPAFGTKVTARYPGNGYVDIVAFDRYGASYTNRTYYDHFRSATYGKVLGFSEVGLATGTGGNSTAVINEIKTHFPDAAFFMFWMRMSTNFSIRGNPGAADLMNDSWTLNLDEIGGSVPLPTIVDDASAAFTYGGAWTHSADPLYHAGTKSVSNTAGAWAEATFSGTSFRLHARKLPSGGKFDVYVDGAFVASADTYAVADYSQAGVFQRSGLAAGSHTVRLVLNGKNAASSGTWVGLDYLAYQ</sequence>
<name>A0ABV6MCZ7_9ACTN</name>
<feature type="domain" description="GH26" evidence="6">
    <location>
        <begin position="45"/>
        <end position="367"/>
    </location>
</feature>
<organism evidence="7 8">
    <name type="scientific">Phytohabitans kaempferiae</name>
    <dbReference type="NCBI Taxonomy" id="1620943"/>
    <lineage>
        <taxon>Bacteria</taxon>
        <taxon>Bacillati</taxon>
        <taxon>Actinomycetota</taxon>
        <taxon>Actinomycetes</taxon>
        <taxon>Micromonosporales</taxon>
        <taxon>Micromonosporaceae</taxon>
    </lineage>
</organism>
<evidence type="ECO:0000256" key="2">
    <source>
        <dbReference type="ARBA" id="ARBA00022801"/>
    </source>
</evidence>
<evidence type="ECO:0000313" key="7">
    <source>
        <dbReference type="EMBL" id="MFC0532379.1"/>
    </source>
</evidence>
<dbReference type="EMBL" id="JBHLUH010000070">
    <property type="protein sequence ID" value="MFC0532379.1"/>
    <property type="molecule type" value="Genomic_DNA"/>
</dbReference>
<dbReference type="GO" id="GO:0016787">
    <property type="term" value="F:hydrolase activity"/>
    <property type="evidence" value="ECO:0007669"/>
    <property type="project" value="UniProtKB-KW"/>
</dbReference>
<reference evidence="7 8" key="1">
    <citation type="submission" date="2024-09" db="EMBL/GenBank/DDBJ databases">
        <authorList>
            <person name="Sun Q."/>
            <person name="Mori K."/>
        </authorList>
    </citation>
    <scope>NUCLEOTIDE SEQUENCE [LARGE SCALE GENOMIC DNA]</scope>
    <source>
        <strain evidence="7 8">TBRC 3947</strain>
    </source>
</reference>